<gene>
    <name evidence="2" type="ORF">A4X03_0g8153</name>
</gene>
<dbReference type="AlphaFoldDB" id="A0A8T8SJ75"/>
<proteinExistence type="predicted"/>
<dbReference type="SUPFAM" id="SSF56672">
    <property type="entry name" value="DNA/RNA polymerases"/>
    <property type="match status" value="1"/>
</dbReference>
<name>A0A8T8SJ75_9BASI</name>
<sequence>MQDAEGRDFVTSAEKRALLRDTLLPNIDRQHPLQVLAQLPPSAARASHAALTRTELKDAVWAAAPDKAPGPDEITGRAVRQGWSAIEEPLFALASAAHDVGWYPAAFRTSTLCALKKGGKRDPALARSYRLIALLPVLGKALEKVAANRLAWFAETLGLVPTEQYGAMPKTSATDAGVALVHDIHVGWARHERLTTSVLFFDVVGAFDNVTPGRMVTRLWELGLPLPLIAFIASWLPDRIAAIRLDGEVGAAEPCVTGLPQGSPLSLILFVLFLSPLWDAIPAGIRLFGFVDDGALRVQGPTVEQNCRALEQAYEEAVRWAAENGLWFDQVKRELIHFPPLSKISQALLPVHLGPNDDDVVQPIQRDAAVRWLGIWLNPTLSWKHHVRTQSAKARSAVGCLRMLANTVRGPSALLLRRAYVACILTILLYASPVWWRGVTRQLPRLPRPRSEPLPARSVRVVGAVELAKLTEAVQNVALRLILPAWRTTPIVALQCEASLPPVRLVLNYLRALYGTRLHTLPAKHPISLRLSAAVSHQERANLLQVRRRTTRGNLTTQTTPLLEMGREVEGVERHGPGPTAPWEEPFEKQRGLTISLFEGSSKETVAAQHEAIIGAEKAPLVVYSDGFAGAGFVLYRAREGQREKVLESSIHLHRDK</sequence>
<feature type="non-terminal residue" evidence="2">
    <location>
        <position position="657"/>
    </location>
</feature>
<dbReference type="Proteomes" id="UP000077671">
    <property type="component" value="Unassembled WGS sequence"/>
</dbReference>
<dbReference type="PANTHER" id="PTHR33481">
    <property type="entry name" value="REVERSE TRANSCRIPTASE"/>
    <property type="match status" value="1"/>
</dbReference>
<protein>
    <recommendedName>
        <fullName evidence="1">Reverse transcriptase domain-containing protein</fullName>
    </recommendedName>
</protein>
<evidence type="ECO:0000259" key="1">
    <source>
        <dbReference type="PROSITE" id="PS50878"/>
    </source>
</evidence>
<feature type="domain" description="Reverse transcriptase" evidence="1">
    <location>
        <begin position="96"/>
        <end position="377"/>
    </location>
</feature>
<dbReference type="InterPro" id="IPR043502">
    <property type="entry name" value="DNA/RNA_pol_sf"/>
</dbReference>
<reference evidence="2" key="1">
    <citation type="submission" date="2016-04" db="EMBL/GenBank/DDBJ databases">
        <authorList>
            <person name="Nguyen H.D."/>
            <person name="Kesanakurti P."/>
            <person name="Cullis J."/>
            <person name="Levesque C.A."/>
            <person name="Hambleton S."/>
        </authorList>
    </citation>
    <scope>NUCLEOTIDE SEQUENCE</scope>
    <source>
        <strain evidence="2">DAOMC 238032</strain>
    </source>
</reference>
<evidence type="ECO:0000313" key="3">
    <source>
        <dbReference type="Proteomes" id="UP000077671"/>
    </source>
</evidence>
<comment type="caution">
    <text evidence="2">The sequence shown here is derived from an EMBL/GenBank/DDBJ whole genome shotgun (WGS) entry which is preliminary data.</text>
</comment>
<evidence type="ECO:0000313" key="2">
    <source>
        <dbReference type="EMBL" id="KAE8241411.1"/>
    </source>
</evidence>
<dbReference type="PROSITE" id="PS50878">
    <property type="entry name" value="RT_POL"/>
    <property type="match status" value="1"/>
</dbReference>
<dbReference type="EMBL" id="LWDD02002289">
    <property type="protein sequence ID" value="KAE8241411.1"/>
    <property type="molecule type" value="Genomic_DNA"/>
</dbReference>
<dbReference type="Pfam" id="PF00078">
    <property type="entry name" value="RVT_1"/>
    <property type="match status" value="1"/>
</dbReference>
<dbReference type="InterPro" id="IPR000477">
    <property type="entry name" value="RT_dom"/>
</dbReference>
<dbReference type="CDD" id="cd01650">
    <property type="entry name" value="RT_nLTR_like"/>
    <property type="match status" value="1"/>
</dbReference>
<organism evidence="2 3">
    <name type="scientific">Tilletia caries</name>
    <name type="common">wheat bunt fungus</name>
    <dbReference type="NCBI Taxonomy" id="13290"/>
    <lineage>
        <taxon>Eukaryota</taxon>
        <taxon>Fungi</taxon>
        <taxon>Dikarya</taxon>
        <taxon>Basidiomycota</taxon>
        <taxon>Ustilaginomycotina</taxon>
        <taxon>Exobasidiomycetes</taxon>
        <taxon>Tilletiales</taxon>
        <taxon>Tilletiaceae</taxon>
        <taxon>Tilletia</taxon>
    </lineage>
</organism>
<accession>A0A8T8SJ75</accession>
<dbReference type="PANTHER" id="PTHR33481:SF1">
    <property type="entry name" value="ENDONUCLEASE_EXONUCLEASE_PHOSPHATASE DOMAIN-CONTAINING PROTEIN-RELATED"/>
    <property type="match status" value="1"/>
</dbReference>
<reference evidence="2" key="2">
    <citation type="journal article" date="2019" name="IMA Fungus">
        <title>Genome sequencing and comparison of five Tilletia species to identify candidate genes for the detection of regulated species infecting wheat.</title>
        <authorList>
            <person name="Nguyen H.D.T."/>
            <person name="Sultana T."/>
            <person name="Kesanakurti P."/>
            <person name="Hambleton S."/>
        </authorList>
    </citation>
    <scope>NUCLEOTIDE SEQUENCE</scope>
    <source>
        <strain evidence="2">DAOMC 238032</strain>
    </source>
</reference>